<dbReference type="HOGENOM" id="CLU_614675_0_0_1"/>
<evidence type="ECO:0000313" key="2">
    <source>
        <dbReference type="Proteomes" id="UP000009168"/>
    </source>
</evidence>
<dbReference type="Proteomes" id="UP000009168">
    <property type="component" value="Unassembled WGS sequence"/>
</dbReference>
<accession>Q23WV7</accession>
<protein>
    <submittedName>
        <fullName evidence="1">Uncharacterized protein</fullName>
    </submittedName>
</protein>
<dbReference type="KEGG" id="tet:TTHERM_00775990"/>
<evidence type="ECO:0000313" key="1">
    <source>
        <dbReference type="EMBL" id="EAS00988.2"/>
    </source>
</evidence>
<name>Q23WV7_TETTS</name>
<gene>
    <name evidence="1" type="ORF">TTHERM_00775990</name>
</gene>
<dbReference type="InParanoid" id="Q23WV7"/>
<dbReference type="EMBL" id="GG662606">
    <property type="protein sequence ID" value="EAS00988.2"/>
    <property type="molecule type" value="Genomic_DNA"/>
</dbReference>
<proteinExistence type="predicted"/>
<dbReference type="GeneID" id="7823814"/>
<keyword evidence="2" id="KW-1185">Reference proteome</keyword>
<sequence>MDNLQMQSSQVLQNLLNILGATQHVEAKDQNGLNFQITSKNQCIEVQFEGSLQTYLFSQTGFQLEYENQSNFVIFKNSQLFSLATILHYFYIKHITQQSPIQSKSDFVSLCNHFMTALGQNRVFSNIYIIWSQWKTYWSTNNISSYCYSNCSGQCNQKTCAGGQCLYYFPAKELNNPQLPEQERNDPNNRFDDQLFYLASIFDSFIKEEKKQFDNFFFSFQNVEVSIFLRNNEKTLDIIQVQLLQGNVIKLKSLQQLYSIDKNQIKSISILSLDEQFIPKGEQQRKQLYDFILSLQNLNSLEIQLEAGIYHVNEEKVQISRAVKQFIPVPKEVVDNFVSFLLQIKVEKLSLTLDEFCYGAAIDLKPIFDCLPNINHNLKTLQISVARRRMHEAQQILQTLCKLQQLEVLNLRIKQQWASYHCSTGKIDENFQKWEDQLRNSIKNIQQLQID</sequence>
<reference evidence="2" key="1">
    <citation type="journal article" date="2006" name="PLoS Biol.">
        <title>Macronuclear genome sequence of the ciliate Tetrahymena thermophila, a model eukaryote.</title>
        <authorList>
            <person name="Eisen J.A."/>
            <person name="Coyne R.S."/>
            <person name="Wu M."/>
            <person name="Wu D."/>
            <person name="Thiagarajan M."/>
            <person name="Wortman J.R."/>
            <person name="Badger J.H."/>
            <person name="Ren Q."/>
            <person name="Amedeo P."/>
            <person name="Jones K.M."/>
            <person name="Tallon L.J."/>
            <person name="Delcher A.L."/>
            <person name="Salzberg S.L."/>
            <person name="Silva J.C."/>
            <person name="Haas B.J."/>
            <person name="Majoros W.H."/>
            <person name="Farzad M."/>
            <person name="Carlton J.M."/>
            <person name="Smith R.K. Jr."/>
            <person name="Garg J."/>
            <person name="Pearlman R.E."/>
            <person name="Karrer K.M."/>
            <person name="Sun L."/>
            <person name="Manning G."/>
            <person name="Elde N.C."/>
            <person name="Turkewitz A.P."/>
            <person name="Asai D.J."/>
            <person name="Wilkes D.E."/>
            <person name="Wang Y."/>
            <person name="Cai H."/>
            <person name="Collins K."/>
            <person name="Stewart B.A."/>
            <person name="Lee S.R."/>
            <person name="Wilamowska K."/>
            <person name="Weinberg Z."/>
            <person name="Ruzzo W.L."/>
            <person name="Wloga D."/>
            <person name="Gaertig J."/>
            <person name="Frankel J."/>
            <person name="Tsao C.-C."/>
            <person name="Gorovsky M.A."/>
            <person name="Keeling P.J."/>
            <person name="Waller R.F."/>
            <person name="Patron N.J."/>
            <person name="Cherry J.M."/>
            <person name="Stover N.A."/>
            <person name="Krieger C.J."/>
            <person name="del Toro C."/>
            <person name="Ryder H.F."/>
            <person name="Williamson S.C."/>
            <person name="Barbeau R.A."/>
            <person name="Hamilton E.P."/>
            <person name="Orias E."/>
        </authorList>
    </citation>
    <scope>NUCLEOTIDE SEQUENCE [LARGE SCALE GENOMIC DNA]</scope>
    <source>
        <strain evidence="2">SB210</strain>
    </source>
</reference>
<dbReference type="AlphaFoldDB" id="Q23WV7"/>
<organism evidence="1 2">
    <name type="scientific">Tetrahymena thermophila (strain SB210)</name>
    <dbReference type="NCBI Taxonomy" id="312017"/>
    <lineage>
        <taxon>Eukaryota</taxon>
        <taxon>Sar</taxon>
        <taxon>Alveolata</taxon>
        <taxon>Ciliophora</taxon>
        <taxon>Intramacronucleata</taxon>
        <taxon>Oligohymenophorea</taxon>
        <taxon>Hymenostomatida</taxon>
        <taxon>Tetrahymenina</taxon>
        <taxon>Tetrahymenidae</taxon>
        <taxon>Tetrahymena</taxon>
    </lineage>
</organism>
<dbReference type="RefSeq" id="XP_001021233.2">
    <property type="nucleotide sequence ID" value="XM_001021233.2"/>
</dbReference>